<dbReference type="PROSITE" id="PS50093">
    <property type="entry name" value="PKD"/>
    <property type="match status" value="3"/>
</dbReference>
<dbReference type="SMART" id="SM00089">
    <property type="entry name" value="PKD"/>
    <property type="match status" value="3"/>
</dbReference>
<dbReference type="CDD" id="cd00146">
    <property type="entry name" value="PKD"/>
    <property type="match status" value="2"/>
</dbReference>
<dbReference type="SMART" id="SM00635">
    <property type="entry name" value="BID_2"/>
    <property type="match status" value="5"/>
</dbReference>
<dbReference type="SUPFAM" id="SSF49373">
    <property type="entry name" value="Invasin/intimin cell-adhesion fragments"/>
    <property type="match status" value="2"/>
</dbReference>
<accession>A0A495IXD6</accession>
<name>A0A495IXD6_9SPHI</name>
<dbReference type="SUPFAM" id="SSF49299">
    <property type="entry name" value="PKD domain"/>
    <property type="match status" value="4"/>
</dbReference>
<evidence type="ECO:0000313" key="3">
    <source>
        <dbReference type="EMBL" id="RKR80714.1"/>
    </source>
</evidence>
<dbReference type="Pfam" id="PF00801">
    <property type="entry name" value="PKD"/>
    <property type="match status" value="1"/>
</dbReference>
<reference evidence="3 4" key="1">
    <citation type="submission" date="2018-10" db="EMBL/GenBank/DDBJ databases">
        <title>Genomic Encyclopedia of Archaeal and Bacterial Type Strains, Phase II (KMG-II): from individual species to whole genera.</title>
        <authorList>
            <person name="Goeker M."/>
        </authorList>
    </citation>
    <scope>NUCLEOTIDE SEQUENCE [LARGE SCALE GENOMIC DNA]</scope>
    <source>
        <strain evidence="3 4">DSM 18602</strain>
    </source>
</reference>
<feature type="chain" id="PRO_5019715138" evidence="1">
    <location>
        <begin position="31"/>
        <end position="2792"/>
    </location>
</feature>
<dbReference type="InterPro" id="IPR022409">
    <property type="entry name" value="PKD/Chitinase_dom"/>
</dbReference>
<dbReference type="Gene3D" id="2.60.40.10">
    <property type="entry name" value="Immunoglobulins"/>
    <property type="match status" value="3"/>
</dbReference>
<organism evidence="3 4">
    <name type="scientific">Mucilaginibacter gracilis</name>
    <dbReference type="NCBI Taxonomy" id="423350"/>
    <lineage>
        <taxon>Bacteria</taxon>
        <taxon>Pseudomonadati</taxon>
        <taxon>Bacteroidota</taxon>
        <taxon>Sphingobacteriia</taxon>
        <taxon>Sphingobacteriales</taxon>
        <taxon>Sphingobacteriaceae</taxon>
        <taxon>Mucilaginibacter</taxon>
    </lineage>
</organism>
<dbReference type="InterPro" id="IPR013783">
    <property type="entry name" value="Ig-like_fold"/>
</dbReference>
<dbReference type="Pfam" id="PF18962">
    <property type="entry name" value="Por_Secre_tail"/>
    <property type="match status" value="1"/>
</dbReference>
<dbReference type="Pfam" id="PF18911">
    <property type="entry name" value="PKD_4"/>
    <property type="match status" value="2"/>
</dbReference>
<dbReference type="InterPro" id="IPR026444">
    <property type="entry name" value="Secre_tail"/>
</dbReference>
<dbReference type="NCBIfam" id="TIGR04183">
    <property type="entry name" value="Por_Secre_tail"/>
    <property type="match status" value="1"/>
</dbReference>
<feature type="domain" description="PKD" evidence="2">
    <location>
        <begin position="2175"/>
        <end position="2228"/>
    </location>
</feature>
<proteinExistence type="predicted"/>
<keyword evidence="4" id="KW-1185">Reference proteome</keyword>
<dbReference type="Gene3D" id="2.60.40.1080">
    <property type="match status" value="6"/>
</dbReference>
<dbReference type="InterPro" id="IPR035986">
    <property type="entry name" value="PKD_dom_sf"/>
</dbReference>
<protein>
    <submittedName>
        <fullName evidence="3">PKD domain-containing protein</fullName>
    </submittedName>
</protein>
<dbReference type="RefSeq" id="WP_121196544.1">
    <property type="nucleotide sequence ID" value="NZ_RBKU01000001.1"/>
</dbReference>
<feature type="signal peptide" evidence="1">
    <location>
        <begin position="1"/>
        <end position="30"/>
    </location>
</feature>
<evidence type="ECO:0000256" key="1">
    <source>
        <dbReference type="SAM" id="SignalP"/>
    </source>
</evidence>
<gene>
    <name evidence="3" type="ORF">BDD43_0846</name>
</gene>
<comment type="caution">
    <text evidence="3">The sequence shown here is derived from an EMBL/GenBank/DDBJ whole genome shotgun (WGS) entry which is preliminary data.</text>
</comment>
<dbReference type="OrthoDB" id="1490014at2"/>
<evidence type="ECO:0000313" key="4">
    <source>
        <dbReference type="Proteomes" id="UP000268007"/>
    </source>
</evidence>
<dbReference type="EMBL" id="RBKU01000001">
    <property type="protein sequence ID" value="RKR80714.1"/>
    <property type="molecule type" value="Genomic_DNA"/>
</dbReference>
<evidence type="ECO:0000259" key="2">
    <source>
        <dbReference type="PROSITE" id="PS50093"/>
    </source>
</evidence>
<feature type="domain" description="PKD" evidence="2">
    <location>
        <begin position="1855"/>
        <end position="1877"/>
    </location>
</feature>
<feature type="domain" description="PKD" evidence="2">
    <location>
        <begin position="1322"/>
        <end position="1390"/>
    </location>
</feature>
<sequence>MKIKSFFKHLYRQKNILLFMVFLFQQVALQAQTNIDFESGSLSNWLFFVGGIGGSYGPGVVGTPTATPAIPGRHTLTTGAGVDPYGGFSIVDQGFTAEPTFPSCNTHKFSLMLGNDGSGAEAERARYIVHVPAGMNSYHLYYRYALVFQDIYMGDIAHTGSGKPPQLTVSVSDSITGAHIGCADTVYHYNLTDYLTSPVAGPPGLPICQVGYKGWATTSIDLSGQAGKTIAIDFSTNDCEASSHFGYAYIDFVTICSTVQHPCYPGFVGTLHAPSGFATYTWYKPGWGTPVATGQTPTPAIASPAVTSVYAVVGAPASASGCRDTFYFTIDPIVPAITGNLTLCPLSTTLLTGSGTGTWSSSNTTVASVAASSGYVGASSTPGMDTITYTMSPSGCTASVVVTVIPTDISGPTTVCIGGTITLADATPGGTWLSGTPANATITLTTGKVSGLVAGTTNITYTTSTGCTAYYIVTVLPVPTFSGVPKFCVGYPYYQPHTGTGTWSSSNPAVASIVNPVTGGILGVAMGTATITYGTTSCYITEIVTIDPNPSPIIGTAHLCLGDTVTLHDTTAGGGWSSLPETVVSVDGGFVTALAVGTATINYYMPGTLCYVSIVATVDPVPGPITGPTSVCKGSTITLVPPFTGGVWSSLNTAVATVSTGGAVFGVAPGTATIKYVGSAACGPFTRTLVVTVMPVPAAITGPHTVCPHDHILLLDSVASGIWSVSDGSIATITAGDVLGVSAGPVTVTYKLTNGCFVTYPVTVNPLPAPITGPTNVCVGSTITLSSGPGGGTWSSSNTTIASVGSLSGIVNGIGAGPVTITYTLSTGCKATYAITVNLTPAPITGPSTVCQGATITLSDTSSGGTWATVSGNATVGSSSGVVTGISGGTALISYVTTGSCVTTKLITVSPVPAPVTPAPVSLCAGDSLTMHDATAGGTWSSTGPAGTINSATGFVTGLASGTMIVRYTLPTGCYITGTVNVNPLPLPIPGPDSVCVGQTLVLTDGVSGGTWSSSTTAVATVGSNTGKVLGIIGGTTTITYTLATGCRATTVVTVKPLPVVLPIICPSVLCLDSSFVLFDSTGGGQWSSSDPTIAAVSITVGTGVAVLSGISEGVITVSYTVSNDCGKTIVTKKITVSGPPVVAPITGILGVCSGFTDTLHETTVGGVWSSSNPAIASISTGGVVSGIASGSVTISYKVTTPCGTAVATVNVLVNMEPYITANSVVACQNLVDSVNLLAHIISEGGPCILVCDSSVIMYYANGVVGSSYTWHVNGGIVLADYGDSLLVKWQTVGLVGSITLHDTFSHCIDSAYACIRVIAKPHAEFYTSTNHYCNGDNIEFIDLSTGDASSSLTGYHWNFGDGHGSTAPGSAEHSYTAGGTYTVTLTVKNECNCTDSFHYVLHIDSNQGPDIQCPAIVCAGESAHYHSNASCATYLWSVTGGTITAGAGTADVTILWNNPDSAGFGYVSLVTPGCSLLCSAPTTIKVPVILQSAQLKGPHTLCVGKDYEFGLPLWPATSYNWGVVGEPGAIPGCHNDHTVALHFSTPGTKIIHGWYQNRIKLCGGNVFDTVNVVPASAITGLTLVCADTAVVETYSVAGGYSADWRLKTSTGSLLTTASGTTFSHSFGTPGIYLLCASGDFCADTLTINVLPLPKAIDSITGQHIVCLNRTYTYKAWNDVGTTVYSWEAVGGVVTPASGSSVVTVIWTDPGVKQLKVRHVSMTTPYCEGSQYVLNINQEMITPNVTGDVVPCANSYRNYNSNYTRAESYDWAIFPNTAGSVVNGNYKDSVKILWNNTTVPVTANIVVTVHKCDTAVNDTLTVTVQPSLGASIASSTTIACPGAPVLFTAAAGGSSYLWDFGDGSSATTLSDTITHLFPANTTTGNIGYIVKVTILPDPLSPCPIAGTAQLTETIKPGPVAYLSTGTYTICSGDTLILEGTVTSNVTGLVYSWGFSAGASGYTSGSPATLYALTSGGYVFTVTASNGCSATSNNLFLNTGTDCGGFVATCALPVHSSHSCNTITVTAGAGCAGTWTAGTPPLFPFTGGLSELATYDVPGIYWFNFSGTYTSCSSTHDSTIADTVMIVPDFKYTIRCGVSGFDTLKLMDHTAYLPFVTLGTINWFIGSTFIGSGANLNVNLPGPSTDTIKEVVNYIVPGGSSFSCSKTHIVRIPGQPVASFKDTLSPVCEKVPVQFTSLSTGAIVSYSWDFGDTSGVLIQNPQRTYTWPGISNPFHFGVKLTVTDSIGCTDDTTQQVDIYHDLMGGIMAVGDVVCPDGIPYAVNFGATGTGTIPYSYVWSTGALTSIPTIGVSTSGAYWVTVTDAHECRFVPIVAENVKVLNVPPAIIYGVQHYCIGETVQLYGYAGTGVGYRWYRNGALISTAQEVNDPGLPVGHYGYKLVITVTDSLTGDTCSNVSDIDSVRIYDLPAPPTISGPFVLDCNQYSLRLVALEPVSGTYNWSNGVDGQTDTVDYGGPYRVWFTDLHGCINHSDVVVPKASDYYFGYFPAGCYNLCSEQLPLTLYGPPCVPFTSWGWINGGAVVLGGTGDMLPYTITGPGDYQWALNNGLCPKVSDHMNVSTVHCDHCQLEDLAGTLICDTTNPASFQIAITFSSPEAGTTYVLGTDFGPIAPFSGTLGSIGFSSTLTFTTLVTSPLPDSITLELTLTRPNGDKCFEHIKIPMPACHWTAEKTTGIHGSNIAPLDNHSLISSALMVYPNPSSGEVNVSYDFGSEGSNRRLLAVYDVMGRKMNYSIPQEIHGNWKLNTADWTPGNYIIRMEGDGRPLHTQQIVIVH</sequence>
<dbReference type="InterPro" id="IPR003343">
    <property type="entry name" value="Big_2"/>
</dbReference>
<dbReference type="Proteomes" id="UP000268007">
    <property type="component" value="Unassembled WGS sequence"/>
</dbReference>
<dbReference type="InterPro" id="IPR008964">
    <property type="entry name" value="Invasin/intimin_cell_adhesion"/>
</dbReference>
<keyword evidence="1" id="KW-0732">Signal</keyword>
<dbReference type="InterPro" id="IPR000601">
    <property type="entry name" value="PKD_dom"/>
</dbReference>